<evidence type="ECO:0000313" key="2">
    <source>
        <dbReference type="Proteomes" id="UP001157353"/>
    </source>
</evidence>
<dbReference type="Proteomes" id="UP001157353">
    <property type="component" value="Unassembled WGS sequence"/>
</dbReference>
<reference evidence="2" key="1">
    <citation type="journal article" date="2019" name="Int. J. Syst. Evol. Microbiol.">
        <title>The Global Catalogue of Microorganisms (GCM) 10K type strain sequencing project: providing services to taxonomists for standard genome sequencing and annotation.</title>
        <authorList>
            <consortium name="The Broad Institute Genomics Platform"/>
            <consortium name="The Broad Institute Genome Sequencing Center for Infectious Disease"/>
            <person name="Wu L."/>
            <person name="Ma J."/>
        </authorList>
    </citation>
    <scope>NUCLEOTIDE SEQUENCE [LARGE SCALE GENOMIC DNA]</scope>
    <source>
        <strain evidence="2">NBRC 103166</strain>
    </source>
</reference>
<protein>
    <recommendedName>
        <fullName evidence="3">DUF4156 domain-containing protein</fullName>
    </recommendedName>
</protein>
<organism evidence="1 2">
    <name type="scientific">Psychromonas marina</name>
    <dbReference type="NCBI Taxonomy" id="88364"/>
    <lineage>
        <taxon>Bacteria</taxon>
        <taxon>Pseudomonadati</taxon>
        <taxon>Pseudomonadota</taxon>
        <taxon>Gammaproteobacteria</taxon>
        <taxon>Alteromonadales</taxon>
        <taxon>Psychromonadaceae</taxon>
        <taxon>Psychromonas</taxon>
    </lineage>
</organism>
<dbReference type="EMBL" id="BSPQ01000019">
    <property type="protein sequence ID" value="GLS92291.1"/>
    <property type="molecule type" value="Genomic_DNA"/>
</dbReference>
<evidence type="ECO:0008006" key="3">
    <source>
        <dbReference type="Google" id="ProtNLM"/>
    </source>
</evidence>
<gene>
    <name evidence="1" type="ORF">GCM10007916_33610</name>
</gene>
<dbReference type="RefSeq" id="WP_284205386.1">
    <property type="nucleotide sequence ID" value="NZ_BSPQ01000019.1"/>
</dbReference>
<comment type="caution">
    <text evidence="1">The sequence shown here is derived from an EMBL/GenBank/DDBJ whole genome shotgun (WGS) entry which is preliminary data.</text>
</comment>
<name>A0ABQ6E4G9_9GAMM</name>
<sequence length="122" mass="12730">MKKILLLASSALLISACSTTTEKQPESMVYINTGAIQCELEGQTGVQTARLLTDNNIDVSKTQCGQLTDVGVASVCGGATVDINVHAIPTDKVAYAQALGFEDVATLKTENGSGYSVSDCQE</sequence>
<proteinExistence type="predicted"/>
<dbReference type="PROSITE" id="PS51257">
    <property type="entry name" value="PROKAR_LIPOPROTEIN"/>
    <property type="match status" value="1"/>
</dbReference>
<evidence type="ECO:0000313" key="1">
    <source>
        <dbReference type="EMBL" id="GLS92291.1"/>
    </source>
</evidence>
<keyword evidence="2" id="KW-1185">Reference proteome</keyword>
<accession>A0ABQ6E4G9</accession>